<evidence type="ECO:0000313" key="1">
    <source>
        <dbReference type="EMBL" id="VAX03949.1"/>
    </source>
</evidence>
<reference evidence="1" key="1">
    <citation type="submission" date="2018-06" db="EMBL/GenBank/DDBJ databases">
        <authorList>
            <person name="Zhirakovskaya E."/>
        </authorList>
    </citation>
    <scope>NUCLEOTIDE SEQUENCE</scope>
</reference>
<proteinExistence type="predicted"/>
<name>A0A3B1ADI1_9ZZZZ</name>
<gene>
    <name evidence="1" type="ORF">MNBD_GAMMA19-1953</name>
</gene>
<organism evidence="1">
    <name type="scientific">hydrothermal vent metagenome</name>
    <dbReference type="NCBI Taxonomy" id="652676"/>
    <lineage>
        <taxon>unclassified sequences</taxon>
        <taxon>metagenomes</taxon>
        <taxon>ecological metagenomes</taxon>
    </lineage>
</organism>
<accession>A0A3B1ADI1</accession>
<sequence>MRVNIIKSYCVYMFRALKKFLLFFLVFQIVVMPVSQAFAARHMHDTSDEKMMTSIFLSSAMVTKSQHFVKSSRKDGLSDMAHLSSLSQTTYLQSSLCGKRNGHKGDCDICQCTPIVTAPFLMQVASVFTPTESYNIKLDCPLYSIVERSRCAAETQTPQLIN</sequence>
<dbReference type="AlphaFoldDB" id="A0A3B1ADI1"/>
<dbReference type="EMBL" id="UOFV01000438">
    <property type="protein sequence ID" value="VAX03949.1"/>
    <property type="molecule type" value="Genomic_DNA"/>
</dbReference>
<protein>
    <submittedName>
        <fullName evidence="1">Uncharacterized protein</fullName>
    </submittedName>
</protein>